<comment type="caution">
    <text evidence="3">The sequence shown here is derived from an EMBL/GenBank/DDBJ whole genome shotgun (WGS) entry which is preliminary data.</text>
</comment>
<dbReference type="InterPro" id="IPR040521">
    <property type="entry name" value="KDZ"/>
</dbReference>
<evidence type="ECO:0000256" key="1">
    <source>
        <dbReference type="SAM" id="MobiDB-lite"/>
    </source>
</evidence>
<evidence type="ECO:0000313" key="3">
    <source>
        <dbReference type="EMBL" id="KAK5884237.1"/>
    </source>
</evidence>
<proteinExistence type="predicted"/>
<feature type="compositionally biased region" description="Basic and acidic residues" evidence="1">
    <location>
        <begin position="579"/>
        <end position="593"/>
    </location>
</feature>
<dbReference type="PANTHER" id="PTHR33104:SF2">
    <property type="entry name" value="CXC3 LIKE CYSTEINE CLUSTER DOMAIN-CONTAINING PROTEIN"/>
    <property type="match status" value="1"/>
</dbReference>
<dbReference type="PANTHER" id="PTHR33104">
    <property type="entry name" value="SI:DKEY-29D5.2"/>
    <property type="match status" value="1"/>
</dbReference>
<dbReference type="InterPro" id="IPR040564">
    <property type="entry name" value="CxC3-like"/>
</dbReference>
<keyword evidence="4" id="KW-1185">Reference proteome</keyword>
<evidence type="ECO:0000313" key="4">
    <source>
        <dbReference type="Proteomes" id="UP001335648"/>
    </source>
</evidence>
<protein>
    <recommendedName>
        <fullName evidence="2">CxC3 like cysteine cluster domain-containing protein</fullName>
    </recommendedName>
</protein>
<evidence type="ECO:0000259" key="2">
    <source>
        <dbReference type="Pfam" id="PF18804"/>
    </source>
</evidence>
<dbReference type="Pfam" id="PF18758">
    <property type="entry name" value="KDZ"/>
    <property type="match status" value="1"/>
</dbReference>
<sequence length="593" mass="68267">MSLVKTNDMFTLRHQDRLLPTGRPSHSCNPKGVTESIGRPVIFVCINGRYDLHLPKRVCNTCYYEWTPDWGDLIRSGYWPASVNGDTLYSTDVFKSFEDLKTVAPGLSRQAFLQMLERRTQHYGRTGKIHGDVFQRSFLEYMACQYECQKMMCEEPFSCPACTPKMLAVSVDGNRKQYRFRLSQRIDEPLFKGPFIMEDSAVTDFVDKVRTNVKCTPGKDIACKYWPYLEKVAKTMPELRPLLSMQPFLSVMHAKAHSTKCEIVWSGRNLEGAGSTAGEEVEMVNSFLSRCAITTKYMTKSARNDMLTVHAMGWNRRKQENLHVVLAKRYVKIIGHTITMLEGETQKMKDTCEELGCPEDKVQQWVNDVRDWATNDNTSGDNQSLQRSIEQLFLGLCQKKACLYRQTDSNKIRQLRRKRLREEKTKLLAAIHQYNTGQPPETEIQEEEVERRLSAEQQTTDSLIWPWEVQSDESVSILAQKKVFDAYMGKRRLVEERAIIVREMRQHCLYLRSQADKIRMQMQHVSCGGHSDMTQEGRDGLASLLKKRLADVDTHIQHLSSAYSLAIGPNAPQWPDDSVENHDQDSDISDDRM</sequence>
<name>A0AAN8BGM2_9TELE</name>
<dbReference type="AlphaFoldDB" id="A0AAN8BGM2"/>
<feature type="region of interest" description="Disordered" evidence="1">
    <location>
        <begin position="570"/>
        <end position="593"/>
    </location>
</feature>
<dbReference type="EMBL" id="JAULUE010002060">
    <property type="protein sequence ID" value="KAK5884237.1"/>
    <property type="molecule type" value="Genomic_DNA"/>
</dbReference>
<reference evidence="3 4" key="1">
    <citation type="journal article" date="2023" name="Mol. Biol. Evol.">
        <title>Genomics of Secondarily Temperate Adaptation in the Only Non-Antarctic Icefish.</title>
        <authorList>
            <person name="Rivera-Colon A.G."/>
            <person name="Rayamajhi N."/>
            <person name="Minhas B.F."/>
            <person name="Madrigal G."/>
            <person name="Bilyk K.T."/>
            <person name="Yoon V."/>
            <person name="Hune M."/>
            <person name="Gregory S."/>
            <person name="Cheng C.H.C."/>
            <person name="Catchen J.M."/>
        </authorList>
    </citation>
    <scope>NUCLEOTIDE SEQUENCE [LARGE SCALE GENOMIC DNA]</scope>
    <source>
        <strain evidence="3">JC2023a</strain>
    </source>
</reference>
<dbReference type="Pfam" id="PF18804">
    <property type="entry name" value="CxC3"/>
    <property type="match status" value="1"/>
</dbReference>
<accession>A0AAN8BGM2</accession>
<dbReference type="Proteomes" id="UP001335648">
    <property type="component" value="Unassembled WGS sequence"/>
</dbReference>
<gene>
    <name evidence="3" type="ORF">CesoFtcFv8_018080</name>
</gene>
<organism evidence="3 4">
    <name type="scientific">Champsocephalus esox</name>
    <name type="common">pike icefish</name>
    <dbReference type="NCBI Taxonomy" id="159716"/>
    <lineage>
        <taxon>Eukaryota</taxon>
        <taxon>Metazoa</taxon>
        <taxon>Chordata</taxon>
        <taxon>Craniata</taxon>
        <taxon>Vertebrata</taxon>
        <taxon>Euteleostomi</taxon>
        <taxon>Actinopterygii</taxon>
        <taxon>Neopterygii</taxon>
        <taxon>Teleostei</taxon>
        <taxon>Neoteleostei</taxon>
        <taxon>Acanthomorphata</taxon>
        <taxon>Eupercaria</taxon>
        <taxon>Perciformes</taxon>
        <taxon>Notothenioidei</taxon>
        <taxon>Channichthyidae</taxon>
        <taxon>Champsocephalus</taxon>
    </lineage>
</organism>
<feature type="domain" description="CxC3 like cysteine cluster" evidence="2">
    <location>
        <begin position="24"/>
        <end position="119"/>
    </location>
</feature>